<proteinExistence type="predicted"/>
<dbReference type="Proteomes" id="UP001176941">
    <property type="component" value="Chromosome 4"/>
</dbReference>
<reference evidence="1" key="1">
    <citation type="submission" date="2023-04" db="EMBL/GenBank/DDBJ databases">
        <authorList>
            <consortium name="ELIXIR-Norway"/>
        </authorList>
    </citation>
    <scope>NUCLEOTIDE SEQUENCE [LARGE SCALE GENOMIC DNA]</scope>
</reference>
<dbReference type="EMBL" id="OX459940">
    <property type="protein sequence ID" value="CAI9174928.1"/>
    <property type="molecule type" value="Genomic_DNA"/>
</dbReference>
<protein>
    <submittedName>
        <fullName evidence="1">Uncharacterized protein</fullName>
    </submittedName>
</protein>
<name>A0ABN8ZN40_RANTA</name>
<accession>A0ABN8ZN40</accession>
<evidence type="ECO:0000313" key="2">
    <source>
        <dbReference type="Proteomes" id="UP001176941"/>
    </source>
</evidence>
<sequence length="138" mass="15109">MAVVGSQGCPENLMIPMIPASPQETQVLGLPRALWGMCCSFLEYPSLDISGDPSLTSFRTRPSKTCPVYPHLHQPLCSLLSLPNLYHLTCRLIDYSLVNCLPSCSRFQAPCSQDSAVTHFAPALRKELAQMGTLISVE</sequence>
<organism evidence="1 2">
    <name type="scientific">Rangifer tarandus platyrhynchus</name>
    <name type="common">Svalbard reindeer</name>
    <dbReference type="NCBI Taxonomy" id="3082113"/>
    <lineage>
        <taxon>Eukaryota</taxon>
        <taxon>Metazoa</taxon>
        <taxon>Chordata</taxon>
        <taxon>Craniata</taxon>
        <taxon>Vertebrata</taxon>
        <taxon>Euteleostomi</taxon>
        <taxon>Mammalia</taxon>
        <taxon>Eutheria</taxon>
        <taxon>Laurasiatheria</taxon>
        <taxon>Artiodactyla</taxon>
        <taxon>Ruminantia</taxon>
        <taxon>Pecora</taxon>
        <taxon>Cervidae</taxon>
        <taxon>Odocoileinae</taxon>
        <taxon>Rangifer</taxon>
    </lineage>
</organism>
<gene>
    <name evidence="1" type="ORF">MRATA1EN1_LOCUS23890</name>
</gene>
<keyword evidence="2" id="KW-1185">Reference proteome</keyword>
<evidence type="ECO:0000313" key="1">
    <source>
        <dbReference type="EMBL" id="CAI9174928.1"/>
    </source>
</evidence>